<dbReference type="Proteomes" id="UP000000424">
    <property type="component" value="Chromosome"/>
</dbReference>
<dbReference type="InterPro" id="IPR003744">
    <property type="entry name" value="YhhQ"/>
</dbReference>
<dbReference type="EMBL" id="AE009440">
    <property type="protein sequence ID" value="AAP99014.1"/>
    <property type="molecule type" value="Genomic_DNA"/>
</dbReference>
<evidence type="ECO:0000256" key="1">
    <source>
        <dbReference type="HAMAP-Rule" id="MF_02088"/>
    </source>
</evidence>
<dbReference type="HAMAP" id="MF_02088">
    <property type="entry name" value="Q_prec_transport"/>
    <property type="match status" value="1"/>
</dbReference>
<comment type="function">
    <text evidence="1">Involved in the import of queuosine (Q) precursors, required for Q precursor salvage.</text>
</comment>
<protein>
    <recommendedName>
        <fullName evidence="1">Probable queuosine precursor transporter</fullName>
        <shortName evidence="1">Q precursor transporter</shortName>
    </recommendedName>
</protein>
<evidence type="ECO:0000313" key="3">
    <source>
        <dbReference type="Proteomes" id="UP000000424"/>
    </source>
</evidence>
<organism evidence="2 3">
    <name type="scientific">Chlamydia pneumoniae</name>
    <name type="common">Chlamydophila pneumoniae</name>
    <dbReference type="NCBI Taxonomy" id="83558"/>
    <lineage>
        <taxon>Bacteria</taxon>
        <taxon>Pseudomonadati</taxon>
        <taxon>Chlamydiota</taxon>
        <taxon>Chlamydiia</taxon>
        <taxon>Chlamydiales</taxon>
        <taxon>Chlamydiaceae</taxon>
        <taxon>Chlamydia/Chlamydophila group</taxon>
        <taxon>Chlamydia</taxon>
    </lineage>
</organism>
<evidence type="ECO:0000313" key="2">
    <source>
        <dbReference type="EMBL" id="AAP99014.1"/>
    </source>
</evidence>
<dbReference type="NCBIfam" id="TIGR00697">
    <property type="entry name" value="queuosine precursor transporter"/>
    <property type="match status" value="1"/>
</dbReference>
<keyword evidence="1" id="KW-0813">Transport</keyword>
<proteinExistence type="inferred from homology"/>
<keyword evidence="1" id="KW-1003">Cell membrane</keyword>
<dbReference type="PANTHER" id="PTHR34300:SF2">
    <property type="entry name" value="QUEUOSINE PRECURSOR TRANSPORTER-RELATED"/>
    <property type="match status" value="1"/>
</dbReference>
<gene>
    <name evidence="2" type="ordered locus">CpB1085</name>
</gene>
<feature type="transmembrane region" description="Helical" evidence="1">
    <location>
        <begin position="185"/>
        <end position="208"/>
    </location>
</feature>
<keyword evidence="1" id="KW-0472">Membrane</keyword>
<sequence length="232" mass="26313">MPMNTSHRKTLVFSYLSSTFTLLLVLSNLVLSSKLIPTTFFNFIIPGGLILYPLTFLISDVVNEIFGPKKARVMIFSAFIANLLASSIVQIFMFFPVASPEMQTAWHCLFDLSPLRFLASLLAFIVSQQLDIVLYTFFKNRTPNSSLWLRSNGSTWISQIPDTFIVDTCILYFGMGLSFPQTLNIMFYSYIYKITFCVLTTPLFYLAVNTIRKFLGMPSTKIANTVPLINQP</sequence>
<feature type="transmembrane region" description="Helical" evidence="1">
    <location>
        <begin position="74"/>
        <end position="97"/>
    </location>
</feature>
<keyword evidence="1" id="KW-0812">Transmembrane</keyword>
<feature type="transmembrane region" description="Helical" evidence="1">
    <location>
        <begin position="12"/>
        <end position="31"/>
    </location>
</feature>
<dbReference type="PANTHER" id="PTHR34300">
    <property type="entry name" value="QUEUOSINE PRECURSOR TRANSPORTER-RELATED"/>
    <property type="match status" value="1"/>
</dbReference>
<name>A0ABN3YSJ7_CHLPN</name>
<keyword evidence="1" id="KW-1133">Transmembrane helix</keyword>
<reference evidence="2" key="1">
    <citation type="submission" date="2002-05" db="EMBL/GenBank/DDBJ databases">
        <title>The genome sequence of Chlamydia pneumoniae TW183 and comparison with other Chlamydia strains based on whole genome sequence analysis.</title>
        <authorList>
            <person name="Geng M.M."/>
            <person name="Schuhmacher A."/>
            <person name="Muehldorfer I."/>
            <person name="Bensch K.W."/>
            <person name="Schaefer K.P."/>
            <person name="Schneider S."/>
            <person name="Pohl T."/>
            <person name="Essig A."/>
            <person name="Marre R."/>
            <person name="Melchers K."/>
        </authorList>
    </citation>
    <scope>NUCLEOTIDE SEQUENCE [LARGE SCALE GENOMIC DNA]</scope>
    <source>
        <strain evidence="2">TW-183</strain>
    </source>
</reference>
<accession>A0ABN3YSJ7</accession>
<feature type="transmembrane region" description="Helical" evidence="1">
    <location>
        <begin position="117"/>
        <end position="138"/>
    </location>
</feature>
<dbReference type="Pfam" id="PF02592">
    <property type="entry name" value="Vut_1"/>
    <property type="match status" value="1"/>
</dbReference>
<feature type="transmembrane region" description="Helical" evidence="1">
    <location>
        <begin position="43"/>
        <end position="62"/>
    </location>
</feature>
<comment type="subcellular location">
    <subcellularLocation>
        <location evidence="1">Cell membrane</location>
        <topology evidence="1">Multi-pass membrane protein</topology>
    </subcellularLocation>
</comment>
<keyword evidence="3" id="KW-1185">Reference proteome</keyword>
<comment type="similarity">
    <text evidence="1">Belongs to the vitamin uptake transporter (VUT/ECF) (TC 2.A.88) family. Q precursor transporter subfamily.</text>
</comment>